<keyword evidence="1" id="KW-1133">Transmembrane helix</keyword>
<dbReference type="AlphaFoldDB" id="K0NSN8"/>
<keyword evidence="1" id="KW-0812">Transmembrane</keyword>
<proteinExistence type="predicted"/>
<dbReference type="Proteomes" id="UP000009325">
    <property type="component" value="Unassembled WGS sequence"/>
</dbReference>
<feature type="transmembrane region" description="Helical" evidence="1">
    <location>
        <begin position="12"/>
        <end position="33"/>
    </location>
</feature>
<organism evidence="2 3">
    <name type="scientific">Lactobacillus equicursoris 66c</name>
    <dbReference type="NCBI Taxonomy" id="872326"/>
    <lineage>
        <taxon>Bacteria</taxon>
        <taxon>Bacillati</taxon>
        <taxon>Bacillota</taxon>
        <taxon>Bacilli</taxon>
        <taxon>Lactobacillales</taxon>
        <taxon>Lactobacillaceae</taxon>
        <taxon>Lactobacillus</taxon>
    </lineage>
</organism>
<keyword evidence="1" id="KW-0472">Membrane</keyword>
<comment type="caution">
    <text evidence="2">The sequence shown here is derived from an EMBL/GenBank/DDBJ whole genome shotgun (WGS) entry which is preliminary data.</text>
</comment>
<reference evidence="2 3" key="1">
    <citation type="submission" date="2012-08" db="EMBL/GenBank/DDBJ databases">
        <title>Draft Genome Sequences of Lactobacillus equicursoris CIP 110162T, isolated from thoroughbred racehorse feces and Lactobacillus sp. CRBIP 24.137 isolated from urine of human.</title>
        <authorList>
            <person name="Cousin S."/>
            <person name="Loux V."/>
            <person name="Ma L."/>
            <person name="Creno S."/>
            <person name="Clermont D."/>
            <person name="Bizet C."/>
            <person name="Bouchier C."/>
        </authorList>
    </citation>
    <scope>NUCLEOTIDE SEQUENCE [LARGE SCALE GENOMIC DNA]</scope>
    <source>
        <strain evidence="2 3">66c</strain>
    </source>
</reference>
<name>K0NSN8_9LACO</name>
<protein>
    <submittedName>
        <fullName evidence="2">Uncharacterized protein</fullName>
    </submittedName>
</protein>
<dbReference type="EMBL" id="CALZ01000120">
    <property type="protein sequence ID" value="CCK84153.1"/>
    <property type="molecule type" value="Genomic_DNA"/>
</dbReference>
<evidence type="ECO:0000313" key="3">
    <source>
        <dbReference type="Proteomes" id="UP000009325"/>
    </source>
</evidence>
<sequence>MMTLADVTLNIWPMLLTWLVSIVVFFVVGYYFVKFLVVKLTPLVIKIKHQEEKKYIDE</sequence>
<accession>K0NSN8</accession>
<evidence type="ECO:0000256" key="1">
    <source>
        <dbReference type="SAM" id="Phobius"/>
    </source>
</evidence>
<evidence type="ECO:0000313" key="2">
    <source>
        <dbReference type="EMBL" id="CCK84153.1"/>
    </source>
</evidence>
<gene>
    <name evidence="2" type="ORF">BN146_07935</name>
</gene>
<dbReference type="RefSeq" id="WP_009558333.1">
    <property type="nucleotide sequence ID" value="NZ_CALZ01000120.1"/>
</dbReference>